<protein>
    <recommendedName>
        <fullName evidence="3">Type VI secretion protein</fullName>
    </recommendedName>
</protein>
<dbReference type="NCBIfam" id="TIGR03347">
    <property type="entry name" value="VI_chp_1"/>
    <property type="match status" value="1"/>
</dbReference>
<dbReference type="Proteomes" id="UP000237351">
    <property type="component" value="Chromosome"/>
</dbReference>
<proteinExistence type="predicted"/>
<name>A0A1W6N465_9PROT</name>
<dbReference type="OrthoDB" id="1523296at2"/>
<dbReference type="PANTHER" id="PTHR35564">
    <property type="match status" value="1"/>
</dbReference>
<gene>
    <name evidence="1" type="ORF">GQ61_03985</name>
</gene>
<evidence type="ECO:0008006" key="3">
    <source>
        <dbReference type="Google" id="ProtNLM"/>
    </source>
</evidence>
<accession>A0A1W6N465</accession>
<dbReference type="KEGG" id="naf:GQ61_03985"/>
<evidence type="ECO:0000313" key="2">
    <source>
        <dbReference type="Proteomes" id="UP000237351"/>
    </source>
</evidence>
<dbReference type="RefSeq" id="WP_085784058.1">
    <property type="nucleotide sequence ID" value="NZ_CP008743.1"/>
</dbReference>
<dbReference type="InterPro" id="IPR010732">
    <property type="entry name" value="T6SS_TssG-like"/>
</dbReference>
<organism evidence="1 2">
    <name type="scientific">Candidatus Nucleicultrix amoebiphila FS5</name>
    <dbReference type="NCBI Taxonomy" id="1414854"/>
    <lineage>
        <taxon>Bacteria</taxon>
        <taxon>Pseudomonadati</taxon>
        <taxon>Pseudomonadota</taxon>
        <taxon>Alphaproteobacteria</taxon>
        <taxon>Holosporales</taxon>
        <taxon>Candidatus Nucleicultricaceae</taxon>
        <taxon>Candidatus Nucleicultrix</taxon>
    </lineage>
</organism>
<dbReference type="STRING" id="1414854.GQ61_03985"/>
<dbReference type="Pfam" id="PF06996">
    <property type="entry name" value="T6SS_TssG"/>
    <property type="match status" value="1"/>
</dbReference>
<evidence type="ECO:0000313" key="1">
    <source>
        <dbReference type="EMBL" id="ARN84612.1"/>
    </source>
</evidence>
<dbReference type="EMBL" id="CP008743">
    <property type="protein sequence ID" value="ARN84612.1"/>
    <property type="molecule type" value="Genomic_DNA"/>
</dbReference>
<reference evidence="1 2" key="1">
    <citation type="submission" date="2014-06" db="EMBL/GenBank/DDBJ databases">
        <title>The genome of the endonuclear symbiont Nucleicultrix amoebiphila.</title>
        <authorList>
            <person name="Schulz F."/>
            <person name="Horn M."/>
        </authorList>
    </citation>
    <scope>NUCLEOTIDE SEQUENCE [LARGE SCALE GENOMIC DNA]</scope>
    <source>
        <strain evidence="1 2">FS5</strain>
    </source>
</reference>
<keyword evidence="2" id="KW-1185">Reference proteome</keyword>
<sequence>MAAPRRKQKTSLEDTLFNESYHFEFHQAVKVLELMYPKAKPLGETFHPEKEVVSIKSRILLSYPSSDIFSLSQNKDSLTPTVMQVNFMGLAGMGGPLPMPHTEKIIRRLQNKDTAIQEFLNIFNHRLISILHRVRKKYTIGLMTTAPEKTALARILFSSMGLGHQSLKNRFNFRDNTLLSLAGLFWTQQRSAEGLRVLLENYFEVPVMVQQLQGRWQDINETDQTTLGINGKNNILGLSATAGTHFWDQESRLIIKIGPLNQKKFLQFLRGGTLYDPLCQLIRFYLSIQNSYEINLVIKASDVMASRLDRKTSLAWTSWLKEAPFTHDDDQVLLNPELLPPVDN</sequence>
<dbReference type="AlphaFoldDB" id="A0A1W6N465"/>
<dbReference type="PANTHER" id="PTHR35564:SF4">
    <property type="entry name" value="CYTOPLASMIC PROTEIN"/>
    <property type="match status" value="1"/>
</dbReference>